<dbReference type="InterPro" id="IPR001214">
    <property type="entry name" value="SET_dom"/>
</dbReference>
<keyword evidence="1" id="KW-0156">Chromatin regulator</keyword>
<dbReference type="SMART" id="SM00317">
    <property type="entry name" value="SET"/>
    <property type="match status" value="1"/>
</dbReference>
<comment type="caution">
    <text evidence="4">The sequence shown here is derived from an EMBL/GenBank/DDBJ whole genome shotgun (WGS) entry which is preliminary data.</text>
</comment>
<feature type="compositionally biased region" description="Basic residues" evidence="2">
    <location>
        <begin position="493"/>
        <end position="502"/>
    </location>
</feature>
<feature type="compositionally biased region" description="Basic and acidic residues" evidence="2">
    <location>
        <begin position="561"/>
        <end position="580"/>
    </location>
</feature>
<dbReference type="InterPro" id="IPR011011">
    <property type="entry name" value="Znf_FYVE_PHD"/>
</dbReference>
<feature type="region of interest" description="Disordered" evidence="2">
    <location>
        <begin position="879"/>
        <end position="928"/>
    </location>
</feature>
<feature type="compositionally biased region" description="Pro residues" evidence="2">
    <location>
        <begin position="196"/>
        <end position="208"/>
    </location>
</feature>
<feature type="compositionally biased region" description="Basic residues" evidence="2">
    <location>
        <begin position="125"/>
        <end position="138"/>
    </location>
</feature>
<organism evidence="4 5">
    <name type="scientific">Apiospora arundinis</name>
    <dbReference type="NCBI Taxonomy" id="335852"/>
    <lineage>
        <taxon>Eukaryota</taxon>
        <taxon>Fungi</taxon>
        <taxon>Dikarya</taxon>
        <taxon>Ascomycota</taxon>
        <taxon>Pezizomycotina</taxon>
        <taxon>Sordariomycetes</taxon>
        <taxon>Xylariomycetidae</taxon>
        <taxon>Amphisphaeriales</taxon>
        <taxon>Apiosporaceae</taxon>
        <taxon>Apiospora</taxon>
    </lineage>
</organism>
<proteinExistence type="predicted"/>
<dbReference type="PANTHER" id="PTHR46462:SF3">
    <property type="entry name" value="UPSET, ISOFORM A"/>
    <property type="match status" value="1"/>
</dbReference>
<sequence>MTEKLHLLQTHIVAPSQTTILSPKSTPALLHHVPSKAETVEEEPYTIKCICGFADDDGNTIYCETCDTWQHIECFYPLNIEDAYAEDFAHSCADCKPRPLNPQHAHERQRQRRTKVNTEEVPERKTKRPPSKTHKKRSKPTDLQLNGHSGSDSTLKQPHESHHKKSKSTHRPNHSISSQAPKRSPSETQKNVNPHGHPPSPANTPPDLPADFEIHEYSSGFLSLYNDDRGMQIVQTNSFASLPISNALSLWTRDHDKLRHETGCEYGEVFQTLPSNIDTLKITPVVEKKKHIVAPDTVLHWRFLKAPSHPIDKDVPLVELNGQIGIQKDYCEDPGNRWAELSSPLPFVFFHPDLPLYIDTRKEGSLARYVRRSCKPNAVLDTYLSGGSEYHFWLVSDRNIAPNEQITIPWDFRLPKPDSVRMLRLLGLRDEETHHQPEFDPNQMEYYQHIASWLYQILSEYGGCACDLGSECAFARFHRTFITRSHSQSVSGSKKKPRKPKTHAVSPTSTGNPANSRAPSEGHLDDGCDNDSGSSRSKPPSRDMTPARQGSFDTLGILTEPTDRDKRKVAMVEDSFRRMEQQQPPRKKKRTSDGNSSGLPKARSSKSHSQGPNGPNERRYVDAGTNRSMSGSPSSSVSPNTIPRGRPQSSTHPWPAQSGRSSEGPRPEYRDASVQTDHVDGEWFSPQREVPKPKKRIVSLSKRLLESRHRLRADEEERRGSLTASPTSVTSAMVKMDLDSPSLKQAAKFPSPEVAKDISMPVAVCHEEVVADSAMVDAPPMSPTDTRPSPVPTTPNVVLAAKTKSPDLRVQMPPPSMFPASGASASPATPASASGSTVQSPFASGLPNPFGQASLNGIAAHPSPVKKKLSLSDYTKSRMNKAAAAAAAAKPTETSLRPPTVSEGSKSPLSTDVIMSDCPTADKPTEAQ</sequence>
<dbReference type="EMBL" id="JAPCWZ010000004">
    <property type="protein sequence ID" value="KAK8868189.1"/>
    <property type="molecule type" value="Genomic_DNA"/>
</dbReference>
<evidence type="ECO:0000313" key="4">
    <source>
        <dbReference type="EMBL" id="KAK8868189.1"/>
    </source>
</evidence>
<dbReference type="Gene3D" id="2.170.270.10">
    <property type="entry name" value="SET domain"/>
    <property type="match status" value="1"/>
</dbReference>
<dbReference type="Gene3D" id="3.30.40.10">
    <property type="entry name" value="Zinc/RING finger domain, C3HC4 (zinc finger)"/>
    <property type="match status" value="1"/>
</dbReference>
<feature type="compositionally biased region" description="Polar residues" evidence="2">
    <location>
        <begin position="141"/>
        <end position="156"/>
    </location>
</feature>
<dbReference type="InterPro" id="IPR013083">
    <property type="entry name" value="Znf_RING/FYVE/PHD"/>
</dbReference>
<feature type="region of interest" description="Disordered" evidence="2">
    <location>
        <begin position="485"/>
        <end position="696"/>
    </location>
</feature>
<protein>
    <submittedName>
        <fullName evidence="4">Phd finger and set domain-containing protein</fullName>
    </submittedName>
</protein>
<dbReference type="Proteomes" id="UP001390339">
    <property type="component" value="Unassembled WGS sequence"/>
</dbReference>
<feature type="region of interest" description="Disordered" evidence="2">
    <location>
        <begin position="813"/>
        <end position="843"/>
    </location>
</feature>
<dbReference type="SUPFAM" id="SSF57903">
    <property type="entry name" value="FYVE/PHD zinc finger"/>
    <property type="match status" value="1"/>
</dbReference>
<feature type="compositionally biased region" description="Low complexity" evidence="2">
    <location>
        <begin position="818"/>
        <end position="837"/>
    </location>
</feature>
<dbReference type="PANTHER" id="PTHR46462">
    <property type="entry name" value="UPSET, ISOFORM A"/>
    <property type="match status" value="1"/>
</dbReference>
<feature type="domain" description="SET" evidence="3">
    <location>
        <begin position="229"/>
        <end position="411"/>
    </location>
</feature>
<feature type="compositionally biased region" description="Polar residues" evidence="2">
    <location>
        <begin position="892"/>
        <end position="910"/>
    </location>
</feature>
<keyword evidence="5" id="KW-1185">Reference proteome</keyword>
<evidence type="ECO:0000256" key="2">
    <source>
        <dbReference type="SAM" id="MobiDB-lite"/>
    </source>
</evidence>
<accession>A0ABR2ITM0</accession>
<reference evidence="4 5" key="1">
    <citation type="journal article" date="2024" name="IMA Fungus">
        <title>Apiospora arundinis, a panoply of carbohydrate-active enzymes and secondary metabolites.</title>
        <authorList>
            <person name="Sorensen T."/>
            <person name="Petersen C."/>
            <person name="Muurmann A.T."/>
            <person name="Christiansen J.V."/>
            <person name="Brundto M.L."/>
            <person name="Overgaard C.K."/>
            <person name="Boysen A.T."/>
            <person name="Wollenberg R.D."/>
            <person name="Larsen T.O."/>
            <person name="Sorensen J.L."/>
            <person name="Nielsen K.L."/>
            <person name="Sondergaard T.E."/>
        </authorList>
    </citation>
    <scope>NUCLEOTIDE SEQUENCE [LARGE SCALE GENOMIC DNA]</scope>
    <source>
        <strain evidence="4 5">AAU 773</strain>
    </source>
</reference>
<feature type="compositionally biased region" description="Basic and acidic residues" evidence="2">
    <location>
        <begin position="663"/>
        <end position="681"/>
    </location>
</feature>
<gene>
    <name evidence="4" type="ORF">PGQ11_006767</name>
</gene>
<evidence type="ECO:0000313" key="5">
    <source>
        <dbReference type="Proteomes" id="UP001390339"/>
    </source>
</evidence>
<evidence type="ECO:0000256" key="1">
    <source>
        <dbReference type="ARBA" id="ARBA00022853"/>
    </source>
</evidence>
<feature type="compositionally biased region" description="Polar residues" evidence="2">
    <location>
        <begin position="174"/>
        <end position="192"/>
    </location>
</feature>
<dbReference type="SUPFAM" id="SSF82199">
    <property type="entry name" value="SET domain"/>
    <property type="match status" value="1"/>
</dbReference>
<feature type="compositionally biased region" description="Low complexity" evidence="2">
    <location>
        <begin position="628"/>
        <end position="638"/>
    </location>
</feature>
<name>A0ABR2ITM0_9PEZI</name>
<feature type="compositionally biased region" description="Polar residues" evidence="2">
    <location>
        <begin position="505"/>
        <end position="518"/>
    </location>
</feature>
<evidence type="ECO:0000259" key="3">
    <source>
        <dbReference type="PROSITE" id="PS50280"/>
    </source>
</evidence>
<dbReference type="Pfam" id="PF00856">
    <property type="entry name" value="SET"/>
    <property type="match status" value="1"/>
</dbReference>
<feature type="region of interest" description="Disordered" evidence="2">
    <location>
        <begin position="100"/>
        <end position="212"/>
    </location>
</feature>
<feature type="compositionally biased region" description="Basic residues" evidence="2">
    <location>
        <begin position="161"/>
        <end position="173"/>
    </location>
</feature>
<dbReference type="PROSITE" id="PS50280">
    <property type="entry name" value="SET"/>
    <property type="match status" value="1"/>
</dbReference>
<dbReference type="InterPro" id="IPR046341">
    <property type="entry name" value="SET_dom_sf"/>
</dbReference>